<evidence type="ECO:0000256" key="5">
    <source>
        <dbReference type="ARBA" id="ARBA00022525"/>
    </source>
</evidence>
<dbReference type="SMART" id="SM00155">
    <property type="entry name" value="PLDc"/>
    <property type="match status" value="2"/>
</dbReference>
<keyword evidence="7" id="KW-0378">Hydrolase</keyword>
<accession>A0A917DK75</accession>
<gene>
    <name evidence="12" type="ORF">GCM10010989_17000</name>
</gene>
<dbReference type="SUPFAM" id="SSF56024">
    <property type="entry name" value="Phospholipase D/nuclease"/>
    <property type="match status" value="2"/>
</dbReference>
<keyword evidence="6" id="KW-0677">Repeat</keyword>
<evidence type="ECO:0000313" key="13">
    <source>
        <dbReference type="Proteomes" id="UP000598997"/>
    </source>
</evidence>
<comment type="function">
    <text evidence="2">Could be a virulence factor.</text>
</comment>
<evidence type="ECO:0000256" key="9">
    <source>
        <dbReference type="ARBA" id="ARBA00029594"/>
    </source>
</evidence>
<feature type="domain" description="PLD phosphodiesterase" evidence="11">
    <location>
        <begin position="371"/>
        <end position="398"/>
    </location>
</feature>
<dbReference type="InterPro" id="IPR025202">
    <property type="entry name" value="PLD-like_dom"/>
</dbReference>
<dbReference type="Pfam" id="PF13091">
    <property type="entry name" value="PLDc_2"/>
    <property type="match status" value="1"/>
</dbReference>
<organism evidence="12 13">
    <name type="scientific">Croceicoccus pelagius</name>
    <dbReference type="NCBI Taxonomy" id="1703341"/>
    <lineage>
        <taxon>Bacteria</taxon>
        <taxon>Pseudomonadati</taxon>
        <taxon>Pseudomonadota</taxon>
        <taxon>Alphaproteobacteria</taxon>
        <taxon>Sphingomonadales</taxon>
        <taxon>Erythrobacteraceae</taxon>
        <taxon>Croceicoccus</taxon>
    </lineage>
</organism>
<dbReference type="EMBL" id="BMIO01000005">
    <property type="protein sequence ID" value="GGD43490.1"/>
    <property type="molecule type" value="Genomic_DNA"/>
</dbReference>
<keyword evidence="8" id="KW-0443">Lipid metabolism</keyword>
<evidence type="ECO:0000256" key="1">
    <source>
        <dbReference type="ARBA" id="ARBA00000798"/>
    </source>
</evidence>
<evidence type="ECO:0000256" key="7">
    <source>
        <dbReference type="ARBA" id="ARBA00022801"/>
    </source>
</evidence>
<dbReference type="Proteomes" id="UP000598997">
    <property type="component" value="Unassembled WGS sequence"/>
</dbReference>
<dbReference type="Pfam" id="PF00614">
    <property type="entry name" value="PLDc"/>
    <property type="match status" value="1"/>
</dbReference>
<reference evidence="12 13" key="1">
    <citation type="journal article" date="2014" name="Int. J. Syst. Evol. Microbiol.">
        <title>Complete genome sequence of Corynebacterium casei LMG S-19264T (=DSM 44701T), isolated from a smear-ripened cheese.</title>
        <authorList>
            <consortium name="US DOE Joint Genome Institute (JGI-PGF)"/>
            <person name="Walter F."/>
            <person name="Albersmeier A."/>
            <person name="Kalinowski J."/>
            <person name="Ruckert C."/>
        </authorList>
    </citation>
    <scope>NUCLEOTIDE SEQUENCE [LARGE SCALE GENOMIC DNA]</scope>
    <source>
        <strain evidence="12 13">CGMCC 1.15358</strain>
    </source>
</reference>
<comment type="caution">
    <text evidence="12">The sequence shown here is derived from an EMBL/GenBank/DDBJ whole genome shotgun (WGS) entry which is preliminary data.</text>
</comment>
<dbReference type="GO" id="GO:0009395">
    <property type="term" value="P:phospholipid catabolic process"/>
    <property type="evidence" value="ECO:0007669"/>
    <property type="project" value="TreeGrafter"/>
</dbReference>
<dbReference type="GO" id="GO:0005576">
    <property type="term" value="C:extracellular region"/>
    <property type="evidence" value="ECO:0007669"/>
    <property type="project" value="UniProtKB-SubCell"/>
</dbReference>
<dbReference type="Gene3D" id="3.30.870.10">
    <property type="entry name" value="Endonuclease Chain A"/>
    <property type="match status" value="2"/>
</dbReference>
<dbReference type="InterPro" id="IPR015679">
    <property type="entry name" value="PLipase_D_fam"/>
</dbReference>
<dbReference type="CDD" id="cd09140">
    <property type="entry name" value="PLDc_vPLD1_2_like_bac_1"/>
    <property type="match status" value="1"/>
</dbReference>
<dbReference type="InterPro" id="IPR001736">
    <property type="entry name" value="PLipase_D/transphosphatidylase"/>
</dbReference>
<proteinExistence type="predicted"/>
<evidence type="ECO:0000259" key="11">
    <source>
        <dbReference type="PROSITE" id="PS50035"/>
    </source>
</evidence>
<feature type="domain" description="PLD phosphodiesterase" evidence="11">
    <location>
        <begin position="160"/>
        <end position="183"/>
    </location>
</feature>
<evidence type="ECO:0000256" key="8">
    <source>
        <dbReference type="ARBA" id="ARBA00023098"/>
    </source>
</evidence>
<dbReference type="OrthoDB" id="8828485at2"/>
<feature type="region of interest" description="Disordered" evidence="10">
    <location>
        <begin position="1"/>
        <end position="24"/>
    </location>
</feature>
<keyword evidence="13" id="KW-1185">Reference proteome</keyword>
<evidence type="ECO:0000256" key="10">
    <source>
        <dbReference type="SAM" id="MobiDB-lite"/>
    </source>
</evidence>
<dbReference type="PROSITE" id="PS50035">
    <property type="entry name" value="PLD"/>
    <property type="match status" value="2"/>
</dbReference>
<evidence type="ECO:0000256" key="2">
    <source>
        <dbReference type="ARBA" id="ARBA00003145"/>
    </source>
</evidence>
<dbReference type="CDD" id="cd09143">
    <property type="entry name" value="PLDc_vPLD1_2_like_bac_2"/>
    <property type="match status" value="1"/>
</dbReference>
<evidence type="ECO:0000256" key="3">
    <source>
        <dbReference type="ARBA" id="ARBA00004613"/>
    </source>
</evidence>
<protein>
    <recommendedName>
        <fullName evidence="4">Phospholipase D</fullName>
    </recommendedName>
    <alternativeName>
        <fullName evidence="9">Choline phosphatase</fullName>
    </alternativeName>
</protein>
<evidence type="ECO:0000256" key="4">
    <source>
        <dbReference type="ARBA" id="ARBA00018392"/>
    </source>
</evidence>
<dbReference type="PANTHER" id="PTHR18896:SF76">
    <property type="entry name" value="PHOSPHOLIPASE"/>
    <property type="match status" value="1"/>
</dbReference>
<keyword evidence="5" id="KW-0964">Secreted</keyword>
<dbReference type="AlphaFoldDB" id="A0A917DK75"/>
<comment type="catalytic activity">
    <reaction evidence="1">
        <text>a 1,2-diacyl-sn-glycero-3-phosphocholine + H2O = a 1,2-diacyl-sn-glycero-3-phosphate + choline + H(+)</text>
        <dbReference type="Rhea" id="RHEA:14445"/>
        <dbReference type="ChEBI" id="CHEBI:15354"/>
        <dbReference type="ChEBI" id="CHEBI:15377"/>
        <dbReference type="ChEBI" id="CHEBI:15378"/>
        <dbReference type="ChEBI" id="CHEBI:57643"/>
        <dbReference type="ChEBI" id="CHEBI:58608"/>
        <dbReference type="EC" id="3.1.4.4"/>
    </reaction>
</comment>
<dbReference type="PANTHER" id="PTHR18896">
    <property type="entry name" value="PHOSPHOLIPASE D"/>
    <property type="match status" value="1"/>
</dbReference>
<name>A0A917DK75_9SPHN</name>
<evidence type="ECO:0000256" key="6">
    <source>
        <dbReference type="ARBA" id="ARBA00022737"/>
    </source>
</evidence>
<dbReference type="RefSeq" id="WP_066760746.1">
    <property type="nucleotide sequence ID" value="NZ_BMIO01000005.1"/>
</dbReference>
<dbReference type="GO" id="GO:0004630">
    <property type="term" value="F:phospholipase D activity"/>
    <property type="evidence" value="ECO:0007669"/>
    <property type="project" value="UniProtKB-EC"/>
</dbReference>
<comment type="subcellular location">
    <subcellularLocation>
        <location evidence="3">Secreted</location>
    </subcellularLocation>
</comment>
<evidence type="ECO:0000313" key="12">
    <source>
        <dbReference type="EMBL" id="GGD43490.1"/>
    </source>
</evidence>
<sequence length="513" mass="59269">MTDNTVRPDQPGVPAEIENEGPGSDFAKSVEPGVWRFEHADKARVIVDAADYFTVMQDVMMRAEKRIFLIGWDFDTRIALGRGRRWWQFLPRHRPPRRLGRFIVWLANRRPDLEIYVLKWNFGAVKMFFRGRMLADIWRWYKHKRIHFKFDAAHPVGCSHHQKIVIVDDRFAVCGGIDMTADRWDTREHLDGNRLRREPGGGTYMPWHDMTMLVEGDVARALDDLGRKRWNIASGSDLDPVPEQPHSVWPEDLEPSFDNIMLGISRTRAAFDGYDEIREIETLFVSLIKRAKKFIYAESQYFASRKIGEAIAERMAEEDPPEIVLVNPQEADGWLEQQAMDTARARLLKAIGKVDTKKRFRVYMPRTAGDNPIYVHAKLMIVDDEILKLGSANMNNRSLGLDSECDLLLDATRFGNEDEVEKIRRLRCSLLAEHCGLEPDEVGPLLEKYGSMHALIQNHPQPGRALRIYKIPKLNGIEKALADEELLDPESAEDMFEPISERKGLFRRIRRPK</sequence>